<dbReference type="EMBL" id="JADGJW010000053">
    <property type="protein sequence ID" value="KAJ3225763.1"/>
    <property type="molecule type" value="Genomic_DNA"/>
</dbReference>
<evidence type="ECO:0000256" key="2">
    <source>
        <dbReference type="ARBA" id="ARBA00006076"/>
    </source>
</evidence>
<evidence type="ECO:0000256" key="5">
    <source>
        <dbReference type="ARBA" id="ARBA00023242"/>
    </source>
</evidence>
<evidence type="ECO:0008006" key="10">
    <source>
        <dbReference type="Google" id="ProtNLM"/>
    </source>
</evidence>
<gene>
    <name evidence="8" type="ORF">HK099_006263</name>
</gene>
<feature type="region of interest" description="Disordered" evidence="7">
    <location>
        <begin position="25"/>
        <end position="61"/>
    </location>
</feature>
<evidence type="ECO:0000313" key="8">
    <source>
        <dbReference type="EMBL" id="KAJ3225763.1"/>
    </source>
</evidence>
<dbReference type="AlphaFoldDB" id="A0AAD5Y2L2"/>
<keyword evidence="6" id="KW-0175">Coiled coil</keyword>
<sequence length="676" mass="77469">MDDIDDFKDAESISIEETNIHRAKLGLKPLKIDNTSEKNEEKPTPEENMEEHLKKEKEKKRQRELKELLEKKRNKREANKKLVGETLGDGKVESTWDFLAKVGKKQNLSVSDENVNNETKKKQKYTSKDLKGLRVAHNLQDFADEYEEVNTVLILKDSSVLDLEEEGDQLENVDLVDLNREKKNAENKKKKLRYSAIDDEETQTGKKRSLLYQYDEELNKGKDEDDNFVLNEGLEDEDEELNKVDEDGDVDMTSNLPSPPMQKSDFENSNAKKFIDDINFVDDDELQNALSRARKLAQKKREEIQEETLEDEVVKVQDSSDEDMDDGGIILTSTSEFVSNLSVNSNITRSDSPKKILATLDNTVEFSKMDVDPENAISETSVTDNRDINSKELDKTELKEEDFVAIEEEDLVSTGMAATLKLLNKKNLLENKTEEKLLLEAQQSEKSKWLIEQKRRDLLLEMEKNKLKEKMRKERDEKYGKGKRGGGAAGGSEDSSWNLDQLRLQQSLERFKNYTPDVNLTYYDEKGRSLTQKEAFREMSHRFHGQKSGKGKTDRRNRKLEEALQLQKLASSDQPLFTASAFEERMKRVGSAHMVLSVGNKATIPEFLPAQINLEKKDFLNGNSKHSGTNFGNGNFNNKVEVIDVTKKPVELIKTAENREKISFGFGKSLKRKVED</sequence>
<feature type="compositionally biased region" description="Basic and acidic residues" evidence="7">
    <location>
        <begin position="469"/>
        <end position="480"/>
    </location>
</feature>
<dbReference type="Proteomes" id="UP001211065">
    <property type="component" value="Unassembled WGS sequence"/>
</dbReference>
<dbReference type="InterPro" id="IPR045347">
    <property type="entry name" value="HIND"/>
</dbReference>
<feature type="coiled-coil region" evidence="6">
    <location>
        <begin position="283"/>
        <end position="319"/>
    </location>
</feature>
<keyword evidence="4" id="KW-0508">mRNA splicing</keyword>
<dbReference type="GO" id="GO:0000481">
    <property type="term" value="P:maturation of 5S rRNA"/>
    <property type="evidence" value="ECO:0007669"/>
    <property type="project" value="TreeGrafter"/>
</dbReference>
<feature type="compositionally biased region" description="Basic and acidic residues" evidence="7">
    <location>
        <begin position="30"/>
        <end position="61"/>
    </location>
</feature>
<dbReference type="GO" id="GO:0045292">
    <property type="term" value="P:mRNA cis splicing, via spliceosome"/>
    <property type="evidence" value="ECO:0007669"/>
    <property type="project" value="TreeGrafter"/>
</dbReference>
<dbReference type="PANTHER" id="PTHR14152">
    <property type="entry name" value="SQUAMOUS CELL CARCINOMA ANTIGEN RECOGNISED BY CYTOTOXIC T LYMPHOCYTES"/>
    <property type="match status" value="1"/>
</dbReference>
<feature type="region of interest" description="Disordered" evidence="7">
    <location>
        <begin position="469"/>
        <end position="496"/>
    </location>
</feature>
<evidence type="ECO:0000256" key="6">
    <source>
        <dbReference type="SAM" id="Coils"/>
    </source>
</evidence>
<name>A0AAD5Y2L2_9FUNG</name>
<comment type="caution">
    <text evidence="8">The sequence shown here is derived from an EMBL/GenBank/DDBJ whole genome shotgun (WGS) entry which is preliminary data.</text>
</comment>
<evidence type="ECO:0000256" key="1">
    <source>
        <dbReference type="ARBA" id="ARBA00004123"/>
    </source>
</evidence>
<keyword evidence="3" id="KW-0507">mRNA processing</keyword>
<keyword evidence="9" id="KW-1185">Reference proteome</keyword>
<reference evidence="8" key="1">
    <citation type="submission" date="2020-05" db="EMBL/GenBank/DDBJ databases">
        <title>Phylogenomic resolution of chytrid fungi.</title>
        <authorList>
            <person name="Stajich J.E."/>
            <person name="Amses K."/>
            <person name="Simmons R."/>
            <person name="Seto K."/>
            <person name="Myers J."/>
            <person name="Bonds A."/>
            <person name="Quandt C.A."/>
            <person name="Barry K."/>
            <person name="Liu P."/>
            <person name="Grigoriev I."/>
            <person name="Longcore J.E."/>
            <person name="James T.Y."/>
        </authorList>
    </citation>
    <scope>NUCLEOTIDE SEQUENCE</scope>
    <source>
        <strain evidence="8">JEL0476</strain>
    </source>
</reference>
<evidence type="ECO:0000256" key="3">
    <source>
        <dbReference type="ARBA" id="ARBA00022664"/>
    </source>
</evidence>
<protein>
    <recommendedName>
        <fullName evidence="10">U4/U6.U5 tri-snRNP-associated protein 1</fullName>
    </recommendedName>
</protein>
<feature type="region of interest" description="Disordered" evidence="7">
    <location>
        <begin position="247"/>
        <end position="267"/>
    </location>
</feature>
<comment type="similarity">
    <text evidence="2">Belongs to the SNU66/SART1 family.</text>
</comment>
<organism evidence="8 9">
    <name type="scientific">Clydaea vesicula</name>
    <dbReference type="NCBI Taxonomy" id="447962"/>
    <lineage>
        <taxon>Eukaryota</taxon>
        <taxon>Fungi</taxon>
        <taxon>Fungi incertae sedis</taxon>
        <taxon>Chytridiomycota</taxon>
        <taxon>Chytridiomycota incertae sedis</taxon>
        <taxon>Chytridiomycetes</taxon>
        <taxon>Lobulomycetales</taxon>
        <taxon>Lobulomycetaceae</taxon>
        <taxon>Clydaea</taxon>
    </lineage>
</organism>
<dbReference type="Pfam" id="PF03343">
    <property type="entry name" value="SART-1"/>
    <property type="match status" value="2"/>
</dbReference>
<evidence type="ECO:0000313" key="9">
    <source>
        <dbReference type="Proteomes" id="UP001211065"/>
    </source>
</evidence>
<evidence type="ECO:0000256" key="4">
    <source>
        <dbReference type="ARBA" id="ARBA00023187"/>
    </source>
</evidence>
<dbReference type="GO" id="GO:0046540">
    <property type="term" value="C:U4/U6 x U5 tri-snRNP complex"/>
    <property type="evidence" value="ECO:0007669"/>
    <property type="project" value="InterPro"/>
</dbReference>
<evidence type="ECO:0000256" key="7">
    <source>
        <dbReference type="SAM" id="MobiDB-lite"/>
    </source>
</evidence>
<dbReference type="PANTHER" id="PTHR14152:SF5">
    <property type="entry name" value="U4_U6.U5 TRI-SNRNP-ASSOCIATED PROTEIN 1"/>
    <property type="match status" value="1"/>
</dbReference>
<comment type="subcellular location">
    <subcellularLocation>
        <location evidence="1">Nucleus</location>
    </subcellularLocation>
</comment>
<dbReference type="InterPro" id="IPR005011">
    <property type="entry name" value="SNU66/SART1"/>
</dbReference>
<keyword evidence="5" id="KW-0539">Nucleus</keyword>
<dbReference type="Pfam" id="PF19252">
    <property type="entry name" value="HIND"/>
    <property type="match status" value="1"/>
</dbReference>
<proteinExistence type="inferred from homology"/>
<accession>A0AAD5Y2L2</accession>